<dbReference type="FunFam" id="3.10.129.10:FF:000004">
    <property type="entry name" value="Tol-pal system-associated acyl-CoA thioesterase"/>
    <property type="match status" value="1"/>
</dbReference>
<name>A0A223N1H0_9VIBR</name>
<reference evidence="3 4" key="1">
    <citation type="submission" date="2017-08" db="EMBL/GenBank/DDBJ databases">
        <title>The Vibrio qinghaiensis sp.-Q67 is a luminous bacteria isolated firstly from Qinghai lake, Qinghai province, China, which has been proved to be very sensitive to detect environmental and food pollutants. Therefore, complete genome analysis of V. qinghaiensis sp.-Q67 highlights the potential application of this strain on detection of hazards in the contaminated environments.</title>
        <authorList>
            <person name="Gong L."/>
        </authorList>
    </citation>
    <scope>NUCLEOTIDE SEQUENCE [LARGE SCALE GENOMIC DNA]</scope>
    <source>
        <strain evidence="3 4">Q67</strain>
    </source>
</reference>
<dbReference type="PANTHER" id="PTHR31793:SF37">
    <property type="entry name" value="ACYL-COA THIOESTER HYDROLASE YBGC"/>
    <property type="match status" value="1"/>
</dbReference>
<keyword evidence="2" id="KW-0378">Hydrolase</keyword>
<dbReference type="GO" id="GO:0047617">
    <property type="term" value="F:fatty acyl-CoA hydrolase activity"/>
    <property type="evidence" value="ECO:0007669"/>
    <property type="project" value="TreeGrafter"/>
</dbReference>
<organism evidence="3 4">
    <name type="scientific">Vibrio qinghaiensis</name>
    <dbReference type="NCBI Taxonomy" id="2025808"/>
    <lineage>
        <taxon>Bacteria</taxon>
        <taxon>Pseudomonadati</taxon>
        <taxon>Pseudomonadota</taxon>
        <taxon>Gammaproteobacteria</taxon>
        <taxon>Vibrionales</taxon>
        <taxon>Vibrionaceae</taxon>
        <taxon>Vibrio</taxon>
    </lineage>
</organism>
<protein>
    <submittedName>
        <fullName evidence="3">Tol-pal system-associated acyl-CoA thioesterase</fullName>
    </submittedName>
</protein>
<dbReference type="PANTHER" id="PTHR31793">
    <property type="entry name" value="4-HYDROXYBENZOYL-COA THIOESTERASE FAMILY MEMBER"/>
    <property type="match status" value="1"/>
</dbReference>
<comment type="similarity">
    <text evidence="1">Belongs to the 4-hydroxybenzoyl-CoA thioesterase family.</text>
</comment>
<dbReference type="NCBIfam" id="TIGR02799">
    <property type="entry name" value="thio_ybgC"/>
    <property type="match status" value="1"/>
</dbReference>
<gene>
    <name evidence="3" type="primary">ybgC</name>
    <name evidence="3" type="ORF">CCZ37_04995</name>
</gene>
<accession>A0A223N1H0</accession>
<dbReference type="AlphaFoldDB" id="A0A223N1H0"/>
<dbReference type="InterPro" id="IPR029069">
    <property type="entry name" value="HotDog_dom_sf"/>
</dbReference>
<proteinExistence type="inferred from homology"/>
<dbReference type="CDD" id="cd00586">
    <property type="entry name" value="4HBT"/>
    <property type="match status" value="1"/>
</dbReference>
<dbReference type="SUPFAM" id="SSF54637">
    <property type="entry name" value="Thioesterase/thiol ester dehydrase-isomerase"/>
    <property type="match status" value="1"/>
</dbReference>
<dbReference type="Proteomes" id="UP000215148">
    <property type="component" value="Chromosome 1"/>
</dbReference>
<evidence type="ECO:0000313" key="3">
    <source>
        <dbReference type="EMBL" id="ASU23536.1"/>
    </source>
</evidence>
<dbReference type="Pfam" id="PF13279">
    <property type="entry name" value="4HBT_2"/>
    <property type="match status" value="1"/>
</dbReference>
<dbReference type="EMBL" id="CP022741">
    <property type="protein sequence ID" value="ASU23536.1"/>
    <property type="molecule type" value="Genomic_DNA"/>
</dbReference>
<evidence type="ECO:0000256" key="1">
    <source>
        <dbReference type="ARBA" id="ARBA00005953"/>
    </source>
</evidence>
<sequence>MQNTASAFSFYWPVTIYYEDTDAGGVVYHSNYLKFFERARTEMLRAVGVSQQTLLQQNIGFVVRHVDIDFLQAARLDDMLTVKTVISALKKASLLFCQELVNPEGKVLCKAIVKVACIDNKNMRPKAMPQSIILELTHSDC</sequence>
<dbReference type="InterPro" id="IPR014166">
    <property type="entry name" value="Tol-Pal_acyl-CoA_thioesterase"/>
</dbReference>
<dbReference type="Gene3D" id="3.10.129.10">
    <property type="entry name" value="Hotdog Thioesterase"/>
    <property type="match status" value="1"/>
</dbReference>
<evidence type="ECO:0000313" key="4">
    <source>
        <dbReference type="Proteomes" id="UP000215148"/>
    </source>
</evidence>
<keyword evidence="4" id="KW-1185">Reference proteome</keyword>
<dbReference type="KEGG" id="vqi:CCZ37_04995"/>
<dbReference type="PIRSF" id="PIRSF003230">
    <property type="entry name" value="YbgC"/>
    <property type="match status" value="1"/>
</dbReference>
<dbReference type="InterPro" id="IPR050563">
    <property type="entry name" value="4-hydroxybenzoyl-CoA_TE"/>
</dbReference>
<dbReference type="InterPro" id="IPR006684">
    <property type="entry name" value="YbgC/YbaW"/>
</dbReference>
<evidence type="ECO:0000256" key="2">
    <source>
        <dbReference type="ARBA" id="ARBA00022801"/>
    </source>
</evidence>
<dbReference type="NCBIfam" id="TIGR00051">
    <property type="entry name" value="YbgC/FadM family acyl-CoA thioesterase"/>
    <property type="match status" value="1"/>
</dbReference>